<dbReference type="AlphaFoldDB" id="A0A8H7ENF5"/>
<keyword evidence="2" id="KW-1185">Reference proteome</keyword>
<evidence type="ECO:0000313" key="1">
    <source>
        <dbReference type="EMBL" id="KAF7725667.1"/>
    </source>
</evidence>
<gene>
    <name evidence="1" type="ORF">EC973_009474</name>
</gene>
<dbReference type="EMBL" id="JABAYA010000092">
    <property type="protein sequence ID" value="KAF7725667.1"/>
    <property type="molecule type" value="Genomic_DNA"/>
</dbReference>
<sequence>MGLITHYFDRTSFKEWNVIEAISCYKKLLNLPLLEICAIIRKDMEHYYESQNCKPNEKARNGFLDELKTYESLLEQQEPVHVHGIENNFGSVTQSILASSSSPSPSTPSMNICGQNRPIAQCEHMAFSQNDVSVQEGQRKDADLEFSSEDDLHFASDITIDYHADRTAEFYLDNVPLDSQPADSQDPWMVMDVDVSNLCYRLKSSTIKMKHRAPNFGDLRLLALNDIYLISKDSETSITKYFGQKLHDAVLASLDFDMYLPPPGAKSPGWCFDIAQRQPTNWHAAISFAHNCMSSVINEGNQVDIHVAHALGQYLPLFYAQAPPKDIEDSYVHHYLAPILQSVFSSNGRFRIHWANTQMKNDSLKPDFMVTSTCVSFPLAIVVGEFKPPQFNSNQNESDIVKIGKEMRGMLNDLVKKNTPNPVVCGVLVQGFAISTFVLDLPASKLYRMTKIAEVSMFQSLDQICNLPVIVAKLVQLNNIAVETMENAEEAILALNNHLNCSTLKNTDRRNWVEPDRPTVSRMLNKAEEDL</sequence>
<protein>
    <submittedName>
        <fullName evidence="1">Uncharacterized protein</fullName>
    </submittedName>
</protein>
<evidence type="ECO:0000313" key="2">
    <source>
        <dbReference type="Proteomes" id="UP000605846"/>
    </source>
</evidence>
<name>A0A8H7ENF5_9FUNG</name>
<dbReference type="Proteomes" id="UP000605846">
    <property type="component" value="Unassembled WGS sequence"/>
</dbReference>
<proteinExistence type="predicted"/>
<comment type="caution">
    <text evidence="1">The sequence shown here is derived from an EMBL/GenBank/DDBJ whole genome shotgun (WGS) entry which is preliminary data.</text>
</comment>
<reference evidence="1" key="1">
    <citation type="submission" date="2020-01" db="EMBL/GenBank/DDBJ databases">
        <title>Genome Sequencing of Three Apophysomyces-Like Fungal Strains Confirms a Novel Fungal Genus in the Mucoromycota with divergent Burkholderia-like Endosymbiotic Bacteria.</title>
        <authorList>
            <person name="Stajich J.E."/>
            <person name="Macias A.M."/>
            <person name="Carter-House D."/>
            <person name="Lovett B."/>
            <person name="Kasson L.R."/>
            <person name="Berry K."/>
            <person name="Grigoriev I."/>
            <person name="Chang Y."/>
            <person name="Spatafora J."/>
            <person name="Kasson M.T."/>
        </authorList>
    </citation>
    <scope>NUCLEOTIDE SEQUENCE</scope>
    <source>
        <strain evidence="1">NRRL A-21654</strain>
    </source>
</reference>
<dbReference type="OrthoDB" id="2263377at2759"/>
<organism evidence="1 2">
    <name type="scientific">Apophysomyces ossiformis</name>
    <dbReference type="NCBI Taxonomy" id="679940"/>
    <lineage>
        <taxon>Eukaryota</taxon>
        <taxon>Fungi</taxon>
        <taxon>Fungi incertae sedis</taxon>
        <taxon>Mucoromycota</taxon>
        <taxon>Mucoromycotina</taxon>
        <taxon>Mucoromycetes</taxon>
        <taxon>Mucorales</taxon>
        <taxon>Mucorineae</taxon>
        <taxon>Mucoraceae</taxon>
        <taxon>Apophysomyces</taxon>
    </lineage>
</organism>
<accession>A0A8H7ENF5</accession>